<dbReference type="PANTHER" id="PTHR42678">
    <property type="entry name" value="AMIDASE"/>
    <property type="match status" value="1"/>
</dbReference>
<evidence type="ECO:0000313" key="3">
    <source>
        <dbReference type="Proteomes" id="UP000620104"/>
    </source>
</evidence>
<dbReference type="SUPFAM" id="SSF75304">
    <property type="entry name" value="Amidase signature (AS) enzymes"/>
    <property type="match status" value="1"/>
</dbReference>
<dbReference type="EMBL" id="BLZA01000053">
    <property type="protein sequence ID" value="GHJ89998.1"/>
    <property type="molecule type" value="Genomic_DNA"/>
</dbReference>
<dbReference type="PANTHER" id="PTHR42678:SF34">
    <property type="entry name" value="OS04G0183300 PROTEIN"/>
    <property type="match status" value="1"/>
</dbReference>
<gene>
    <name evidence="2" type="ORF">NliqN6_6400</name>
</gene>
<dbReference type="OrthoDB" id="566138at2759"/>
<comment type="caution">
    <text evidence="2">The sequence shown here is derived from an EMBL/GenBank/DDBJ whole genome shotgun (WGS) entry which is preliminary data.</text>
</comment>
<feature type="domain" description="Amidase" evidence="1">
    <location>
        <begin position="30"/>
        <end position="459"/>
    </location>
</feature>
<dbReference type="Pfam" id="PF01425">
    <property type="entry name" value="Amidase"/>
    <property type="match status" value="1"/>
</dbReference>
<sequence>MTVEGIDLLTATIKDLRQLLLDEEVTSVQLITRYLDRIKRDNVKGLQLHAVIETAPEEKLLEIAQELDHMTAHANAPVGKLHGIPILVKDNIATAPELGMATTAGSYALVNSVPRHDATVIAKLRAAGAIILGKTNMSEFANLKSSSASMGWSARGGQTQSAYVVGGYTNGGEPLGSSSGSAVAVSAGWTPASLGTETLGSIIAPAGRAALYALRPTLGLVSRAGMVPACKAMDTVGPMAKCVYDVALLLECMMGPDHLDGSTADAMSYGSLDYTRFTLAPHATFEGMRLGVPRAFVYDADMCWGNDSARDPKIFAELNAAIEKMQGLGAIVFDPVDIPSAAEWHGSMHSMVPNEVAIIAHEFKEDLADYLGTMKTTEVRCIGDVIDYNTKHADLELPYGESSQDLLLGSETTTGRTAEIYIEALANHKRICAEEGIEKVMSSHKLDALIMPINALAAVYASGGGYPLATLPLGIQNNGEPFGFCLMGSRWGEPTLLALMAAFEANFPARAIPRQLQD</sequence>
<dbReference type="InterPro" id="IPR036928">
    <property type="entry name" value="AS_sf"/>
</dbReference>
<keyword evidence="3" id="KW-1185">Reference proteome</keyword>
<evidence type="ECO:0000313" key="2">
    <source>
        <dbReference type="EMBL" id="GHJ89998.1"/>
    </source>
</evidence>
<protein>
    <recommendedName>
        <fullName evidence="1">Amidase domain-containing protein</fullName>
    </recommendedName>
</protein>
<reference evidence="2" key="1">
    <citation type="submission" date="2020-07" db="EMBL/GenBank/DDBJ databases">
        <title>Draft Genome Sequence of a Deep-Sea Yeast, Naganishia (Cryptococcus) liquefaciens strain N6.</title>
        <authorList>
            <person name="Han Y.W."/>
            <person name="Kajitani R."/>
            <person name="Morimoto H."/>
            <person name="Parhat M."/>
            <person name="Tsubouchi H."/>
            <person name="Bakenova O."/>
            <person name="Ogata M."/>
            <person name="Argunhan B."/>
            <person name="Aoki R."/>
            <person name="Kajiwara S."/>
            <person name="Itoh T."/>
            <person name="Iwasaki H."/>
        </authorList>
    </citation>
    <scope>NUCLEOTIDE SEQUENCE</scope>
    <source>
        <strain evidence="2">N6</strain>
    </source>
</reference>
<dbReference type="Gene3D" id="3.90.1300.10">
    <property type="entry name" value="Amidase signature (AS) domain"/>
    <property type="match status" value="1"/>
</dbReference>
<name>A0A8H3TZL5_9TREE</name>
<evidence type="ECO:0000259" key="1">
    <source>
        <dbReference type="Pfam" id="PF01425"/>
    </source>
</evidence>
<accession>A0A8H3TZL5</accession>
<dbReference type="InterPro" id="IPR023631">
    <property type="entry name" value="Amidase_dom"/>
</dbReference>
<organism evidence="2 3">
    <name type="scientific">Naganishia liquefaciens</name>
    <dbReference type="NCBI Taxonomy" id="104408"/>
    <lineage>
        <taxon>Eukaryota</taxon>
        <taxon>Fungi</taxon>
        <taxon>Dikarya</taxon>
        <taxon>Basidiomycota</taxon>
        <taxon>Agaricomycotina</taxon>
        <taxon>Tremellomycetes</taxon>
        <taxon>Filobasidiales</taxon>
        <taxon>Filobasidiaceae</taxon>
        <taxon>Naganishia</taxon>
    </lineage>
</organism>
<proteinExistence type="predicted"/>
<dbReference type="AlphaFoldDB" id="A0A8H3TZL5"/>
<dbReference type="Proteomes" id="UP000620104">
    <property type="component" value="Unassembled WGS sequence"/>
</dbReference>